<evidence type="ECO:0000313" key="1">
    <source>
        <dbReference type="EMBL" id="KAK5048901.1"/>
    </source>
</evidence>
<reference evidence="1 2" key="1">
    <citation type="submission" date="2023-08" db="EMBL/GenBank/DDBJ databases">
        <title>Black Yeasts Isolated from many extreme environments.</title>
        <authorList>
            <person name="Coleine C."/>
            <person name="Stajich J.E."/>
            <person name="Selbmann L."/>
        </authorList>
    </citation>
    <scope>NUCLEOTIDE SEQUENCE [LARGE SCALE GENOMIC DNA]</scope>
    <source>
        <strain evidence="1 2">CCFEE 5792</strain>
    </source>
</reference>
<accession>A0AAV9N6X7</accession>
<dbReference type="GeneID" id="89973499"/>
<dbReference type="Proteomes" id="UP001358417">
    <property type="component" value="Unassembled WGS sequence"/>
</dbReference>
<organism evidence="1 2">
    <name type="scientific">Exophiala bonariae</name>
    <dbReference type="NCBI Taxonomy" id="1690606"/>
    <lineage>
        <taxon>Eukaryota</taxon>
        <taxon>Fungi</taxon>
        <taxon>Dikarya</taxon>
        <taxon>Ascomycota</taxon>
        <taxon>Pezizomycotina</taxon>
        <taxon>Eurotiomycetes</taxon>
        <taxon>Chaetothyriomycetidae</taxon>
        <taxon>Chaetothyriales</taxon>
        <taxon>Herpotrichiellaceae</taxon>
        <taxon>Exophiala</taxon>
    </lineage>
</organism>
<dbReference type="AlphaFoldDB" id="A0AAV9N6X7"/>
<proteinExistence type="predicted"/>
<evidence type="ECO:0008006" key="3">
    <source>
        <dbReference type="Google" id="ProtNLM"/>
    </source>
</evidence>
<protein>
    <recommendedName>
        <fullName evidence="3">BHLH domain-containing protein</fullName>
    </recommendedName>
</protein>
<dbReference type="RefSeq" id="XP_064704106.1">
    <property type="nucleotide sequence ID" value="XM_064848892.1"/>
</dbReference>
<dbReference type="EMBL" id="JAVRRD010000020">
    <property type="protein sequence ID" value="KAK5048901.1"/>
    <property type="molecule type" value="Genomic_DNA"/>
</dbReference>
<comment type="caution">
    <text evidence="1">The sequence shown here is derived from an EMBL/GenBank/DDBJ whole genome shotgun (WGS) entry which is preliminary data.</text>
</comment>
<sequence>MSTHPKSPPGKHPSLCTAQHSILQQERLYLLRGLADEERRKERLTSTLRKVESALNLTTSEPYGHPKALGKKVRILRSKLNRCKRTSRALCTSLEDVVAQMERLDDHQWRRAHDDYAQQTQYGLMTSLSPTRPSAAMINLSAAGPSMQHLRTDAMPQSPFLNYQQQAIIQGIYANPMEQTLMSQIPATPILRPVQYSYSDGFSFSPPPRRGFSSILTNINPTSGLYSYDSTGPSPTDTISTYSLNPNPWVAGRTYPSESNAMPVSGIYSNVLVPTTQVFDLVQGLGTMGLSSGPENQNLGVAGISGVWVRAPPPQLSPLHSASMMSFGDVDMCMQGGYGFGHDATSKLQGRAGWKGKRRSA</sequence>
<keyword evidence="2" id="KW-1185">Reference proteome</keyword>
<evidence type="ECO:0000313" key="2">
    <source>
        <dbReference type="Proteomes" id="UP001358417"/>
    </source>
</evidence>
<name>A0AAV9N6X7_9EURO</name>
<gene>
    <name evidence="1" type="ORF">LTR84_005321</name>
</gene>